<dbReference type="SMART" id="SM00422">
    <property type="entry name" value="HTH_MERR"/>
    <property type="match status" value="1"/>
</dbReference>
<organism evidence="4 5">
    <name type="scientific">Bacillus toyonensis</name>
    <dbReference type="NCBI Taxonomy" id="155322"/>
    <lineage>
        <taxon>Bacteria</taxon>
        <taxon>Bacillati</taxon>
        <taxon>Bacillota</taxon>
        <taxon>Bacilli</taxon>
        <taxon>Bacillales</taxon>
        <taxon>Bacillaceae</taxon>
        <taxon>Bacillus</taxon>
        <taxon>Bacillus cereus group</taxon>
    </lineage>
</organism>
<dbReference type="PANTHER" id="PTHR30204">
    <property type="entry name" value="REDOX-CYCLING DRUG-SENSING TRANSCRIPTIONAL ACTIVATOR SOXR"/>
    <property type="match status" value="1"/>
</dbReference>
<name>A0A2A8H7Y6_9BACI</name>
<dbReference type="CDD" id="cd01104">
    <property type="entry name" value="HTH_MlrA-CarA"/>
    <property type="match status" value="1"/>
</dbReference>
<dbReference type="PROSITE" id="PS50937">
    <property type="entry name" value="HTH_MERR_2"/>
    <property type="match status" value="1"/>
</dbReference>
<gene>
    <name evidence="4" type="ORF">CN585_27450</name>
</gene>
<dbReference type="Gene3D" id="1.10.1240.10">
    <property type="entry name" value="Methionine synthase domain"/>
    <property type="match status" value="1"/>
</dbReference>
<dbReference type="InterPro" id="IPR003759">
    <property type="entry name" value="Cbl-bd_cap"/>
</dbReference>
<evidence type="ECO:0000256" key="1">
    <source>
        <dbReference type="ARBA" id="ARBA00023015"/>
    </source>
</evidence>
<dbReference type="Pfam" id="PF02607">
    <property type="entry name" value="B12-binding_2"/>
    <property type="match status" value="1"/>
</dbReference>
<keyword evidence="2" id="KW-0238">DNA-binding</keyword>
<dbReference type="SUPFAM" id="SSF46955">
    <property type="entry name" value="Putative DNA-binding domain"/>
    <property type="match status" value="1"/>
</dbReference>
<evidence type="ECO:0000313" key="4">
    <source>
        <dbReference type="EMBL" id="PEP92279.1"/>
    </source>
</evidence>
<dbReference type="EMBL" id="NUBY01000224">
    <property type="protein sequence ID" value="PEP92279.1"/>
    <property type="molecule type" value="Genomic_DNA"/>
</dbReference>
<dbReference type="InterPro" id="IPR036594">
    <property type="entry name" value="Meth_synthase_dom"/>
</dbReference>
<evidence type="ECO:0000256" key="3">
    <source>
        <dbReference type="ARBA" id="ARBA00023163"/>
    </source>
</evidence>
<dbReference type="Gene3D" id="1.10.1660.10">
    <property type="match status" value="1"/>
</dbReference>
<dbReference type="AlphaFoldDB" id="A0A2A8H7Y6"/>
<proteinExistence type="predicted"/>
<dbReference type="Proteomes" id="UP000220841">
    <property type="component" value="Unassembled WGS sequence"/>
</dbReference>
<dbReference type="PANTHER" id="PTHR30204:SF67">
    <property type="entry name" value="HTH-TYPE TRANSCRIPTIONAL REGULATOR MLRA-RELATED"/>
    <property type="match status" value="1"/>
</dbReference>
<dbReference type="GO" id="GO:0003677">
    <property type="term" value="F:DNA binding"/>
    <property type="evidence" value="ECO:0007669"/>
    <property type="project" value="UniProtKB-KW"/>
</dbReference>
<evidence type="ECO:0000313" key="5">
    <source>
        <dbReference type="Proteomes" id="UP000220841"/>
    </source>
</evidence>
<reference evidence="4 5" key="1">
    <citation type="submission" date="2017-09" db="EMBL/GenBank/DDBJ databases">
        <title>Large-scale bioinformatics analysis of Bacillus genomes uncovers conserved roles of natural products in bacterial physiology.</title>
        <authorList>
            <consortium name="Agbiome Team Llc"/>
            <person name="Bleich R.M."/>
            <person name="Grubbs K.J."/>
            <person name="Santa Maria K.C."/>
            <person name="Allen S.E."/>
            <person name="Farag S."/>
            <person name="Shank E.A."/>
            <person name="Bowers A."/>
        </authorList>
    </citation>
    <scope>NUCLEOTIDE SEQUENCE [LARGE SCALE GENOMIC DNA]</scope>
    <source>
        <strain evidence="4 5">AFS021349</strain>
    </source>
</reference>
<keyword evidence="1" id="KW-0805">Transcription regulation</keyword>
<dbReference type="Pfam" id="PF13411">
    <property type="entry name" value="MerR_1"/>
    <property type="match status" value="1"/>
</dbReference>
<sequence length="292" mass="33367">MMPTLNGKYNIKAVSNIIGVQPSTLRAWERRYQIIAPKRNQAGHRLYTEEHIRILKWLMEKVSSGMMIGQAVQLLEGNRLQSNAQKEIHYDKEVVLVDDLLQALLEFDEITTSALINEAFSIYSTEKVITGIILQVTNKLLTLKNNNEIAMTQFQYAVSFLQTRLGMVYHNASTFSSIHKVIVLENNALKGFIFSMYLRLKGYEAIHIRTSLEGDGMLLAVEQIQPKYLFVSFENGLELKRAMNVGDLLQEKNENLSVGVIGEISARDQLNIQTILIGDTKEEWDEWLKMLE</sequence>
<dbReference type="InterPro" id="IPR047057">
    <property type="entry name" value="MerR_fam"/>
</dbReference>
<comment type="caution">
    <text evidence="4">The sequence shown here is derived from an EMBL/GenBank/DDBJ whole genome shotgun (WGS) entry which is preliminary data.</text>
</comment>
<evidence type="ECO:0000256" key="2">
    <source>
        <dbReference type="ARBA" id="ARBA00023125"/>
    </source>
</evidence>
<dbReference type="InterPro" id="IPR000551">
    <property type="entry name" value="MerR-type_HTH_dom"/>
</dbReference>
<protein>
    <submittedName>
        <fullName evidence="4">MerR family transcriptional regulator</fullName>
    </submittedName>
</protein>
<dbReference type="GO" id="GO:0003700">
    <property type="term" value="F:DNA-binding transcription factor activity"/>
    <property type="evidence" value="ECO:0007669"/>
    <property type="project" value="InterPro"/>
</dbReference>
<accession>A0A2A8H7Y6</accession>
<dbReference type="InterPro" id="IPR009061">
    <property type="entry name" value="DNA-bd_dom_put_sf"/>
</dbReference>
<keyword evidence="3" id="KW-0804">Transcription</keyword>